<evidence type="ECO:0000313" key="5">
    <source>
        <dbReference type="EMBL" id="KAK1263846.1"/>
    </source>
</evidence>
<feature type="compositionally biased region" description="Basic residues" evidence="3">
    <location>
        <begin position="69"/>
        <end position="81"/>
    </location>
</feature>
<feature type="compositionally biased region" description="Basic residues" evidence="3">
    <location>
        <begin position="165"/>
        <end position="177"/>
    </location>
</feature>
<feature type="region of interest" description="Disordered" evidence="3">
    <location>
        <begin position="52"/>
        <end position="92"/>
    </location>
</feature>
<evidence type="ECO:0000256" key="1">
    <source>
        <dbReference type="ARBA" id="ARBA00023242"/>
    </source>
</evidence>
<feature type="region of interest" description="Disordered" evidence="3">
    <location>
        <begin position="120"/>
        <end position="143"/>
    </location>
</feature>
<evidence type="ECO:0000256" key="2">
    <source>
        <dbReference type="PROSITE-ProRule" id="PRU01002"/>
    </source>
</evidence>
<dbReference type="PANTHER" id="PTHR34122:SF4">
    <property type="entry name" value="WRC DOMAIN-CONTAINING PROTEIN"/>
    <property type="match status" value="1"/>
</dbReference>
<dbReference type="Proteomes" id="UP001179952">
    <property type="component" value="Unassembled WGS sequence"/>
</dbReference>
<dbReference type="Pfam" id="PF08879">
    <property type="entry name" value="WRC"/>
    <property type="match status" value="1"/>
</dbReference>
<feature type="compositionally biased region" description="Basic residues" evidence="3">
    <location>
        <begin position="192"/>
        <end position="202"/>
    </location>
</feature>
<name>A0AAV9AI96_ACOGR</name>
<feature type="region of interest" description="Disordered" evidence="3">
    <location>
        <begin position="165"/>
        <end position="202"/>
    </location>
</feature>
<dbReference type="InterPro" id="IPR014977">
    <property type="entry name" value="WRC_dom"/>
</dbReference>
<dbReference type="PANTHER" id="PTHR34122">
    <property type="entry name" value="EXPRESSED PROTEIN-RELATED"/>
    <property type="match status" value="1"/>
</dbReference>
<dbReference type="AlphaFoldDB" id="A0AAV9AI96"/>
<reference evidence="5" key="1">
    <citation type="journal article" date="2023" name="Nat. Commun.">
        <title>Diploid and tetraploid genomes of Acorus and the evolution of monocots.</title>
        <authorList>
            <person name="Ma L."/>
            <person name="Liu K.W."/>
            <person name="Li Z."/>
            <person name="Hsiao Y.Y."/>
            <person name="Qi Y."/>
            <person name="Fu T."/>
            <person name="Tang G.D."/>
            <person name="Zhang D."/>
            <person name="Sun W.H."/>
            <person name="Liu D.K."/>
            <person name="Li Y."/>
            <person name="Chen G.Z."/>
            <person name="Liu X.D."/>
            <person name="Liao X.Y."/>
            <person name="Jiang Y.T."/>
            <person name="Yu X."/>
            <person name="Hao Y."/>
            <person name="Huang J."/>
            <person name="Zhao X.W."/>
            <person name="Ke S."/>
            <person name="Chen Y.Y."/>
            <person name="Wu W.L."/>
            <person name="Hsu J.L."/>
            <person name="Lin Y.F."/>
            <person name="Huang M.D."/>
            <person name="Li C.Y."/>
            <person name="Huang L."/>
            <person name="Wang Z.W."/>
            <person name="Zhao X."/>
            <person name="Zhong W.Y."/>
            <person name="Peng D.H."/>
            <person name="Ahmad S."/>
            <person name="Lan S."/>
            <person name="Zhang J.S."/>
            <person name="Tsai W.C."/>
            <person name="Van de Peer Y."/>
            <person name="Liu Z.J."/>
        </authorList>
    </citation>
    <scope>NUCLEOTIDE SEQUENCE</scope>
    <source>
        <strain evidence="5">SCP</strain>
    </source>
</reference>
<feature type="region of interest" description="Disordered" evidence="3">
    <location>
        <begin position="1"/>
        <end position="32"/>
    </location>
</feature>
<accession>A0AAV9AI96</accession>
<evidence type="ECO:0000313" key="6">
    <source>
        <dbReference type="Proteomes" id="UP001179952"/>
    </source>
</evidence>
<keyword evidence="6" id="KW-1185">Reference proteome</keyword>
<comment type="caution">
    <text evidence="2">Lacks conserved residue(s) required for the propagation of feature annotation.</text>
</comment>
<sequence length="202" mass="23491">MEEEEGDEEEYDEEDEESEENESDSSWNDSQSIVQSAALNLLYLSASWAFQSEDQSEKLRETPTPINRKNTRRPRNTRNKLKRETRSTRNAKATTIIEKRNNEVNEMEEQVTNCELKKRKYNKNKNKETENSDSSMEGTQCSRVNGRGWRCKRMAVAGFALCPHHQGKGRLQNKRRANNINGVEDASTKRRDATKRKRSRST</sequence>
<dbReference type="PROSITE" id="PS51667">
    <property type="entry name" value="WRC"/>
    <property type="match status" value="1"/>
</dbReference>
<evidence type="ECO:0000256" key="3">
    <source>
        <dbReference type="SAM" id="MobiDB-lite"/>
    </source>
</evidence>
<keyword evidence="1" id="KW-0539">Nucleus</keyword>
<evidence type="ECO:0000259" key="4">
    <source>
        <dbReference type="PROSITE" id="PS51667"/>
    </source>
</evidence>
<comment type="caution">
    <text evidence="5">The sequence shown here is derived from an EMBL/GenBank/DDBJ whole genome shotgun (WGS) entry which is preliminary data.</text>
</comment>
<proteinExistence type="predicted"/>
<feature type="domain" description="WRC" evidence="4">
    <location>
        <begin position="135"/>
        <end position="179"/>
    </location>
</feature>
<feature type="compositionally biased region" description="Acidic residues" evidence="3">
    <location>
        <begin position="1"/>
        <end position="23"/>
    </location>
</feature>
<gene>
    <name evidence="5" type="ORF">QJS04_geneDACA017493</name>
</gene>
<reference evidence="5" key="2">
    <citation type="submission" date="2023-06" db="EMBL/GenBank/DDBJ databases">
        <authorList>
            <person name="Ma L."/>
            <person name="Liu K.-W."/>
            <person name="Li Z."/>
            <person name="Hsiao Y.-Y."/>
            <person name="Qi Y."/>
            <person name="Fu T."/>
            <person name="Tang G."/>
            <person name="Zhang D."/>
            <person name="Sun W.-H."/>
            <person name="Liu D.-K."/>
            <person name="Li Y."/>
            <person name="Chen G.-Z."/>
            <person name="Liu X.-D."/>
            <person name="Liao X.-Y."/>
            <person name="Jiang Y.-T."/>
            <person name="Yu X."/>
            <person name="Hao Y."/>
            <person name="Huang J."/>
            <person name="Zhao X.-W."/>
            <person name="Ke S."/>
            <person name="Chen Y.-Y."/>
            <person name="Wu W.-L."/>
            <person name="Hsu J.-L."/>
            <person name="Lin Y.-F."/>
            <person name="Huang M.-D."/>
            <person name="Li C.-Y."/>
            <person name="Huang L."/>
            <person name="Wang Z.-W."/>
            <person name="Zhao X."/>
            <person name="Zhong W.-Y."/>
            <person name="Peng D.-H."/>
            <person name="Ahmad S."/>
            <person name="Lan S."/>
            <person name="Zhang J.-S."/>
            <person name="Tsai W.-C."/>
            <person name="Van De Peer Y."/>
            <person name="Liu Z.-J."/>
        </authorList>
    </citation>
    <scope>NUCLEOTIDE SEQUENCE</scope>
    <source>
        <strain evidence="5">SCP</strain>
        <tissue evidence="5">Leaves</tissue>
    </source>
</reference>
<feature type="compositionally biased region" description="Polar residues" evidence="3">
    <location>
        <begin position="132"/>
        <end position="143"/>
    </location>
</feature>
<dbReference type="EMBL" id="JAUJYN010000009">
    <property type="protein sequence ID" value="KAK1263846.1"/>
    <property type="molecule type" value="Genomic_DNA"/>
</dbReference>
<organism evidence="5 6">
    <name type="scientific">Acorus gramineus</name>
    <name type="common">Dwarf sweet flag</name>
    <dbReference type="NCBI Taxonomy" id="55184"/>
    <lineage>
        <taxon>Eukaryota</taxon>
        <taxon>Viridiplantae</taxon>
        <taxon>Streptophyta</taxon>
        <taxon>Embryophyta</taxon>
        <taxon>Tracheophyta</taxon>
        <taxon>Spermatophyta</taxon>
        <taxon>Magnoliopsida</taxon>
        <taxon>Liliopsida</taxon>
        <taxon>Acoraceae</taxon>
        <taxon>Acorus</taxon>
    </lineage>
</organism>
<protein>
    <recommendedName>
        <fullName evidence="4">WRC domain-containing protein</fullName>
    </recommendedName>
</protein>